<dbReference type="PROSITE" id="PS51898">
    <property type="entry name" value="TYR_RECOMBINASE"/>
    <property type="match status" value="1"/>
</dbReference>
<feature type="domain" description="Tyr recombinase" evidence="3">
    <location>
        <begin position="1"/>
        <end position="93"/>
    </location>
</feature>
<keyword evidence="5" id="KW-1185">Reference proteome</keyword>
<feature type="non-terminal residue" evidence="4">
    <location>
        <position position="1"/>
    </location>
</feature>
<sequence length="118" mass="13405">KHFKPCSNDYLFLTRKGSKLKDVQVRTIIKRKVERAGIIKAITPHTFRRSLATNLYNKGGKLETIQKQLGHSNIQTTLGYIHNDFNTLYKDYTLDPSGTGTTGICLINGSQITFKEFK</sequence>
<dbReference type="Pfam" id="PF00589">
    <property type="entry name" value="Phage_integrase"/>
    <property type="match status" value="1"/>
</dbReference>
<dbReference type="Proteomes" id="UP001153678">
    <property type="component" value="Unassembled WGS sequence"/>
</dbReference>
<dbReference type="InterPro" id="IPR013762">
    <property type="entry name" value="Integrase-like_cat_sf"/>
</dbReference>
<dbReference type="GO" id="GO:0015074">
    <property type="term" value="P:DNA integration"/>
    <property type="evidence" value="ECO:0007669"/>
    <property type="project" value="InterPro"/>
</dbReference>
<proteinExistence type="predicted"/>
<dbReference type="GO" id="GO:0003677">
    <property type="term" value="F:DNA binding"/>
    <property type="evidence" value="ECO:0007669"/>
    <property type="project" value="UniProtKB-KW"/>
</dbReference>
<evidence type="ECO:0000259" key="3">
    <source>
        <dbReference type="PROSITE" id="PS51898"/>
    </source>
</evidence>
<dbReference type="InterPro" id="IPR050090">
    <property type="entry name" value="Tyrosine_recombinase_XerCD"/>
</dbReference>
<evidence type="ECO:0000256" key="2">
    <source>
        <dbReference type="ARBA" id="ARBA00023172"/>
    </source>
</evidence>
<dbReference type="EMBL" id="CAMKVN010025053">
    <property type="protein sequence ID" value="CAI2200664.1"/>
    <property type="molecule type" value="Genomic_DNA"/>
</dbReference>
<comment type="caution">
    <text evidence="4">The sequence shown here is derived from an EMBL/GenBank/DDBJ whole genome shotgun (WGS) entry which is preliminary data.</text>
</comment>
<dbReference type="Gene3D" id="1.10.443.10">
    <property type="entry name" value="Intergrase catalytic core"/>
    <property type="match status" value="1"/>
</dbReference>
<organism evidence="4 5">
    <name type="scientific">Funneliformis geosporum</name>
    <dbReference type="NCBI Taxonomy" id="1117311"/>
    <lineage>
        <taxon>Eukaryota</taxon>
        <taxon>Fungi</taxon>
        <taxon>Fungi incertae sedis</taxon>
        <taxon>Mucoromycota</taxon>
        <taxon>Glomeromycotina</taxon>
        <taxon>Glomeromycetes</taxon>
        <taxon>Glomerales</taxon>
        <taxon>Glomeraceae</taxon>
        <taxon>Funneliformis</taxon>
    </lineage>
</organism>
<keyword evidence="2" id="KW-0233">DNA recombination</keyword>
<dbReference type="SUPFAM" id="SSF56349">
    <property type="entry name" value="DNA breaking-rejoining enzymes"/>
    <property type="match status" value="1"/>
</dbReference>
<dbReference type="AlphaFoldDB" id="A0A9W4TC49"/>
<accession>A0A9W4TC49</accession>
<evidence type="ECO:0000313" key="4">
    <source>
        <dbReference type="EMBL" id="CAI2200664.1"/>
    </source>
</evidence>
<dbReference type="InterPro" id="IPR011010">
    <property type="entry name" value="DNA_brk_join_enz"/>
</dbReference>
<dbReference type="PANTHER" id="PTHR30349:SF41">
    <property type="entry name" value="INTEGRASE_RECOMBINASE PROTEIN MJ0367-RELATED"/>
    <property type="match status" value="1"/>
</dbReference>
<protein>
    <submittedName>
        <fullName evidence="4">15778_t:CDS:1</fullName>
    </submittedName>
</protein>
<dbReference type="InterPro" id="IPR002104">
    <property type="entry name" value="Integrase_catalytic"/>
</dbReference>
<feature type="non-terminal residue" evidence="4">
    <location>
        <position position="118"/>
    </location>
</feature>
<dbReference type="PANTHER" id="PTHR30349">
    <property type="entry name" value="PHAGE INTEGRASE-RELATED"/>
    <property type="match status" value="1"/>
</dbReference>
<reference evidence="4" key="1">
    <citation type="submission" date="2022-08" db="EMBL/GenBank/DDBJ databases">
        <authorList>
            <person name="Kallberg Y."/>
            <person name="Tangrot J."/>
            <person name="Rosling A."/>
        </authorList>
    </citation>
    <scope>NUCLEOTIDE SEQUENCE</scope>
    <source>
        <strain evidence="4">Wild A</strain>
    </source>
</reference>
<gene>
    <name evidence="4" type="ORF">FWILDA_LOCUS19680</name>
</gene>
<dbReference type="GO" id="GO:0006310">
    <property type="term" value="P:DNA recombination"/>
    <property type="evidence" value="ECO:0007669"/>
    <property type="project" value="UniProtKB-KW"/>
</dbReference>
<evidence type="ECO:0000256" key="1">
    <source>
        <dbReference type="ARBA" id="ARBA00023125"/>
    </source>
</evidence>
<evidence type="ECO:0000313" key="5">
    <source>
        <dbReference type="Proteomes" id="UP001153678"/>
    </source>
</evidence>
<keyword evidence="1" id="KW-0238">DNA-binding</keyword>
<dbReference type="OrthoDB" id="2361793at2759"/>
<name>A0A9W4TC49_9GLOM</name>